<evidence type="ECO:0008006" key="3">
    <source>
        <dbReference type="Google" id="ProtNLM"/>
    </source>
</evidence>
<keyword evidence="2" id="KW-1185">Reference proteome</keyword>
<name>A0A6B8W593_9CORY</name>
<organism evidence="1 2">
    <name type="scientific">Corynebacterium occultum</name>
    <dbReference type="NCBI Taxonomy" id="2675219"/>
    <lineage>
        <taxon>Bacteria</taxon>
        <taxon>Bacillati</taxon>
        <taxon>Actinomycetota</taxon>
        <taxon>Actinomycetes</taxon>
        <taxon>Mycobacteriales</taxon>
        <taxon>Corynebacteriaceae</taxon>
        <taxon>Corynebacterium</taxon>
    </lineage>
</organism>
<sequence length="165" mass="17570">MEKDGISAAHERIDALEKRIAALEAAETTSVPQLPATALNEEGSPVPGGSVLFSGEVEIDGRVFSYQWERPTDFLLDQSWEEAITRLSAIAHPVRGAILRRLLPSPATIAELVAEGVISSTGTGYHHLGALHSAGWTGKSPDGTYSIRPARVIPLLSIIAAAENH</sequence>
<proteinExistence type="predicted"/>
<dbReference type="RefSeq" id="WP_156230655.1">
    <property type="nucleotide sequence ID" value="NZ_CP046455.1"/>
</dbReference>
<dbReference type="InterPro" id="IPR036388">
    <property type="entry name" value="WH-like_DNA-bd_sf"/>
</dbReference>
<dbReference type="Proteomes" id="UP000424462">
    <property type="component" value="Chromosome"/>
</dbReference>
<dbReference type="EMBL" id="CP046455">
    <property type="protein sequence ID" value="QGU07127.1"/>
    <property type="molecule type" value="Genomic_DNA"/>
</dbReference>
<dbReference type="InterPro" id="IPR036390">
    <property type="entry name" value="WH_DNA-bd_sf"/>
</dbReference>
<accession>A0A6B8W593</accession>
<gene>
    <name evidence="1" type="ORF">COCCU_05915</name>
</gene>
<protein>
    <recommendedName>
        <fullName evidence="3">ArsR family transcriptional regulator</fullName>
    </recommendedName>
</protein>
<dbReference type="SUPFAM" id="SSF46785">
    <property type="entry name" value="Winged helix' DNA-binding domain"/>
    <property type="match status" value="1"/>
</dbReference>
<dbReference type="Gene3D" id="1.10.10.10">
    <property type="entry name" value="Winged helix-like DNA-binding domain superfamily/Winged helix DNA-binding domain"/>
    <property type="match status" value="1"/>
</dbReference>
<evidence type="ECO:0000313" key="2">
    <source>
        <dbReference type="Proteomes" id="UP000424462"/>
    </source>
</evidence>
<evidence type="ECO:0000313" key="1">
    <source>
        <dbReference type="EMBL" id="QGU07127.1"/>
    </source>
</evidence>
<reference evidence="1 2" key="1">
    <citation type="submission" date="2019-11" db="EMBL/GenBank/DDBJ databases">
        <title>Complete genome sequence of Corynebacterium kalinowskii 1959, a novel Corynebacterium species isolated from soil of a small paddock in Vilsendorf, Germany.</title>
        <authorList>
            <person name="Schaffert L."/>
            <person name="Ruwe M."/>
            <person name="Milse J."/>
            <person name="Hanuschka K."/>
            <person name="Ortseifen V."/>
            <person name="Droste J."/>
            <person name="Brandt D."/>
            <person name="Schlueter L."/>
            <person name="Kutter Y."/>
            <person name="Vinke S."/>
            <person name="Viehoefer P."/>
            <person name="Jacob L."/>
            <person name="Luebke N.-C."/>
            <person name="Schulte-Berndt E."/>
            <person name="Hain C."/>
            <person name="Linder M."/>
            <person name="Schmidt P."/>
            <person name="Wollenschlaeger L."/>
            <person name="Luttermann T."/>
            <person name="Thieme E."/>
            <person name="Hassa J."/>
            <person name="Haak M."/>
            <person name="Wittchen M."/>
            <person name="Mentz A."/>
            <person name="Persicke M."/>
            <person name="Busche T."/>
            <person name="Ruckert C."/>
        </authorList>
    </citation>
    <scope>NUCLEOTIDE SEQUENCE [LARGE SCALE GENOMIC DNA]</scope>
    <source>
        <strain evidence="1 2">2039</strain>
    </source>
</reference>
<dbReference type="KEGG" id="cok:COCCU_05915"/>
<dbReference type="AlphaFoldDB" id="A0A6B8W593"/>